<name>A0A1H3Q9S7_9ACTN</name>
<evidence type="ECO:0000256" key="6">
    <source>
        <dbReference type="ARBA" id="ARBA00022801"/>
    </source>
</evidence>
<evidence type="ECO:0000256" key="8">
    <source>
        <dbReference type="ARBA" id="ARBA00022884"/>
    </source>
</evidence>
<evidence type="ECO:0000259" key="11">
    <source>
        <dbReference type="PROSITE" id="PS50936"/>
    </source>
</evidence>
<dbReference type="Pfam" id="PF03193">
    <property type="entry name" value="RsgA_GTPase"/>
    <property type="match status" value="1"/>
</dbReference>
<evidence type="ECO:0000256" key="10">
    <source>
        <dbReference type="HAMAP-Rule" id="MF_01820"/>
    </source>
</evidence>
<evidence type="ECO:0000256" key="9">
    <source>
        <dbReference type="ARBA" id="ARBA00023134"/>
    </source>
</evidence>
<feature type="binding site" evidence="10">
    <location>
        <begin position="150"/>
        <end position="153"/>
    </location>
    <ligand>
        <name>GTP</name>
        <dbReference type="ChEBI" id="CHEBI:37565"/>
    </ligand>
</feature>
<feature type="binding site" evidence="10">
    <location>
        <position position="290"/>
    </location>
    <ligand>
        <name>Zn(2+)</name>
        <dbReference type="ChEBI" id="CHEBI:29105"/>
    </ligand>
</feature>
<dbReference type="Gene3D" id="1.10.40.50">
    <property type="entry name" value="Probable gtpase engc, domain 3"/>
    <property type="match status" value="1"/>
</dbReference>
<comment type="similarity">
    <text evidence="10">Belongs to the TRAFAC class YlqF/YawG GTPase family. RsgA subfamily.</text>
</comment>
<dbReference type="PROSITE" id="PS50936">
    <property type="entry name" value="ENGC_GTPASE"/>
    <property type="match status" value="1"/>
</dbReference>
<dbReference type="CDD" id="cd01854">
    <property type="entry name" value="YjeQ_EngC"/>
    <property type="match status" value="1"/>
</dbReference>
<dbReference type="RefSeq" id="WP_091557780.1">
    <property type="nucleotide sequence ID" value="NZ_FNPH01000005.1"/>
</dbReference>
<dbReference type="GO" id="GO:0005737">
    <property type="term" value="C:cytoplasm"/>
    <property type="evidence" value="ECO:0007669"/>
    <property type="project" value="UniProtKB-SubCell"/>
</dbReference>
<keyword evidence="9 10" id="KW-0342">GTP-binding</keyword>
<evidence type="ECO:0000256" key="7">
    <source>
        <dbReference type="ARBA" id="ARBA00022833"/>
    </source>
</evidence>
<protein>
    <recommendedName>
        <fullName evidence="10">Small ribosomal subunit biogenesis GTPase RsgA</fullName>
        <ecNumber evidence="10">3.6.1.-</ecNumber>
    </recommendedName>
</protein>
<keyword evidence="3 10" id="KW-0479">Metal-binding</keyword>
<gene>
    <name evidence="10" type="primary">rsgA</name>
    <name evidence="13" type="ORF">SAMN05444365_105330</name>
</gene>
<feature type="binding site" evidence="10">
    <location>
        <position position="296"/>
    </location>
    <ligand>
        <name>Zn(2+)</name>
        <dbReference type="ChEBI" id="CHEBI:29105"/>
    </ligand>
</feature>
<feature type="binding site" evidence="10">
    <location>
        <begin position="202"/>
        <end position="210"/>
    </location>
    <ligand>
        <name>GTP</name>
        <dbReference type="ChEBI" id="CHEBI:37565"/>
    </ligand>
</feature>
<dbReference type="GO" id="GO:0003924">
    <property type="term" value="F:GTPase activity"/>
    <property type="evidence" value="ECO:0007669"/>
    <property type="project" value="UniProtKB-UniRule"/>
</dbReference>
<evidence type="ECO:0000256" key="2">
    <source>
        <dbReference type="ARBA" id="ARBA00022517"/>
    </source>
</evidence>
<sequence length="353" mass="36462">MTFDLTSLGWDAPLTAALRRLPPDLRPGRVIRADRGVCTVLGADGTVRATLAGTVLAAAAGDPVRLPCAGDWVAVRSWPDGRVTAEVVLPRRTAILRRTADKDSTAQVLAANADTAAVVEPMHPAPDLTRIERLLALAWESGAQPLVVLTKCDVAPDPAAVAGQVARVAAGVEVLPVSAQRGLGLAALRPRIAAGRTLALLGPSGAGKSTLVNGLAGATVMATQAIRRVDGKGRHTTTYRALIPIPDGGAVIDTPGIRAVGLLDVAAGLDNAFADIVALAATCRFADCAHGGEPGCAVAAALESGELTGRRWESWRKLQREVAFETGRKNARLAARERAARRSGRPRGLSAGG</sequence>
<keyword evidence="4 10" id="KW-0699">rRNA-binding</keyword>
<feature type="binding site" evidence="10">
    <location>
        <position position="288"/>
    </location>
    <ligand>
        <name>Zn(2+)</name>
        <dbReference type="ChEBI" id="CHEBI:29105"/>
    </ligand>
</feature>
<evidence type="ECO:0000256" key="4">
    <source>
        <dbReference type="ARBA" id="ARBA00022730"/>
    </source>
</evidence>
<accession>A0A1H3Q9S7</accession>
<dbReference type="InterPro" id="IPR010914">
    <property type="entry name" value="RsgA_GTPase_dom"/>
</dbReference>
<feature type="domain" description="CP-type G" evidence="12">
    <location>
        <begin position="103"/>
        <end position="260"/>
    </location>
</feature>
<dbReference type="Proteomes" id="UP000242415">
    <property type="component" value="Unassembled WGS sequence"/>
</dbReference>
<dbReference type="SUPFAM" id="SSF52540">
    <property type="entry name" value="P-loop containing nucleoside triphosphate hydrolases"/>
    <property type="match status" value="1"/>
</dbReference>
<evidence type="ECO:0000256" key="1">
    <source>
        <dbReference type="ARBA" id="ARBA00022490"/>
    </source>
</evidence>
<dbReference type="InterPro" id="IPR027417">
    <property type="entry name" value="P-loop_NTPase"/>
</dbReference>
<dbReference type="GO" id="GO:0005525">
    <property type="term" value="F:GTP binding"/>
    <property type="evidence" value="ECO:0007669"/>
    <property type="project" value="UniProtKB-UniRule"/>
</dbReference>
<evidence type="ECO:0000256" key="3">
    <source>
        <dbReference type="ARBA" id="ARBA00022723"/>
    </source>
</evidence>
<evidence type="ECO:0000313" key="14">
    <source>
        <dbReference type="Proteomes" id="UP000242415"/>
    </source>
</evidence>
<dbReference type="InterPro" id="IPR004881">
    <property type="entry name" value="Ribosome_biogen_GTPase_RsgA"/>
</dbReference>
<keyword evidence="6 10" id="KW-0378">Hydrolase</keyword>
<dbReference type="InterPro" id="IPR030378">
    <property type="entry name" value="G_CP_dom"/>
</dbReference>
<keyword evidence="5 10" id="KW-0547">Nucleotide-binding</keyword>
<dbReference type="HAMAP" id="MF_01820">
    <property type="entry name" value="GTPase_RsgA"/>
    <property type="match status" value="1"/>
</dbReference>
<dbReference type="PANTHER" id="PTHR32120:SF10">
    <property type="entry name" value="SMALL RIBOSOMAL SUBUNIT BIOGENESIS GTPASE RSGA"/>
    <property type="match status" value="1"/>
</dbReference>
<keyword evidence="8 10" id="KW-0694">RNA-binding</keyword>
<dbReference type="GO" id="GO:0042274">
    <property type="term" value="P:ribosomal small subunit biogenesis"/>
    <property type="evidence" value="ECO:0007669"/>
    <property type="project" value="UniProtKB-UniRule"/>
</dbReference>
<dbReference type="NCBIfam" id="TIGR00157">
    <property type="entry name" value="ribosome small subunit-dependent GTPase A"/>
    <property type="match status" value="1"/>
</dbReference>
<dbReference type="EC" id="3.6.1.-" evidence="10"/>
<dbReference type="AlphaFoldDB" id="A0A1H3Q9S7"/>
<dbReference type="GO" id="GO:0046872">
    <property type="term" value="F:metal ion binding"/>
    <property type="evidence" value="ECO:0007669"/>
    <property type="project" value="UniProtKB-KW"/>
</dbReference>
<reference evidence="14" key="1">
    <citation type="submission" date="2016-10" db="EMBL/GenBank/DDBJ databases">
        <authorList>
            <person name="Varghese N."/>
            <person name="Submissions S."/>
        </authorList>
    </citation>
    <scope>NUCLEOTIDE SEQUENCE [LARGE SCALE GENOMIC DNA]</scope>
    <source>
        <strain evidence="14">DSM 45245</strain>
    </source>
</reference>
<keyword evidence="2 10" id="KW-0690">Ribosome biogenesis</keyword>
<organism evidence="13 14">
    <name type="scientific">Micromonospora pattaloongensis</name>
    <dbReference type="NCBI Taxonomy" id="405436"/>
    <lineage>
        <taxon>Bacteria</taxon>
        <taxon>Bacillati</taxon>
        <taxon>Actinomycetota</taxon>
        <taxon>Actinomycetes</taxon>
        <taxon>Micromonosporales</taxon>
        <taxon>Micromonosporaceae</taxon>
        <taxon>Micromonospora</taxon>
    </lineage>
</organism>
<dbReference type="PANTHER" id="PTHR32120">
    <property type="entry name" value="SMALL RIBOSOMAL SUBUNIT BIOGENESIS GTPASE RSGA"/>
    <property type="match status" value="1"/>
</dbReference>
<dbReference type="PROSITE" id="PS51721">
    <property type="entry name" value="G_CP"/>
    <property type="match status" value="1"/>
</dbReference>
<evidence type="ECO:0000259" key="12">
    <source>
        <dbReference type="PROSITE" id="PS51721"/>
    </source>
</evidence>
<comment type="cofactor">
    <cofactor evidence="10">
        <name>Zn(2+)</name>
        <dbReference type="ChEBI" id="CHEBI:29105"/>
    </cofactor>
    <text evidence="10">Binds 1 zinc ion per subunit.</text>
</comment>
<keyword evidence="7 10" id="KW-0862">Zinc</keyword>
<comment type="subunit">
    <text evidence="10">Monomer. Associates with 30S ribosomal subunit, binds 16S rRNA.</text>
</comment>
<dbReference type="OrthoDB" id="9809485at2"/>
<feature type="domain" description="EngC GTPase" evidence="11">
    <location>
        <begin position="111"/>
        <end position="258"/>
    </location>
</feature>
<comment type="function">
    <text evidence="10">One of several proteins that assist in the late maturation steps of the functional core of the 30S ribosomal subunit. Helps release RbfA from mature subunits. May play a role in the assembly of ribosomal proteins into the subunit. Circularly permuted GTPase that catalyzes slow GTP hydrolysis, GTPase activity is stimulated by the 30S ribosomal subunit.</text>
</comment>
<dbReference type="GO" id="GO:0019843">
    <property type="term" value="F:rRNA binding"/>
    <property type="evidence" value="ECO:0007669"/>
    <property type="project" value="UniProtKB-KW"/>
</dbReference>
<dbReference type="Gene3D" id="3.40.50.300">
    <property type="entry name" value="P-loop containing nucleotide triphosphate hydrolases"/>
    <property type="match status" value="1"/>
</dbReference>
<evidence type="ECO:0000256" key="5">
    <source>
        <dbReference type="ARBA" id="ARBA00022741"/>
    </source>
</evidence>
<keyword evidence="14" id="KW-1185">Reference proteome</keyword>
<feature type="binding site" evidence="10">
    <location>
        <position position="283"/>
    </location>
    <ligand>
        <name>Zn(2+)</name>
        <dbReference type="ChEBI" id="CHEBI:29105"/>
    </ligand>
</feature>
<comment type="subcellular location">
    <subcellularLocation>
        <location evidence="10">Cytoplasm</location>
    </subcellularLocation>
</comment>
<keyword evidence="1 10" id="KW-0963">Cytoplasm</keyword>
<proteinExistence type="inferred from homology"/>
<dbReference type="STRING" id="405436.SAMN05444365_105330"/>
<dbReference type="EMBL" id="FNPH01000005">
    <property type="protein sequence ID" value="SDZ10294.1"/>
    <property type="molecule type" value="Genomic_DNA"/>
</dbReference>
<evidence type="ECO:0000313" key="13">
    <source>
        <dbReference type="EMBL" id="SDZ10294.1"/>
    </source>
</evidence>